<name>A0ACB6F458_9PLEO</name>
<evidence type="ECO:0000313" key="2">
    <source>
        <dbReference type="Proteomes" id="UP000293547"/>
    </source>
</evidence>
<proteinExistence type="predicted"/>
<evidence type="ECO:0000313" key="1">
    <source>
        <dbReference type="EMBL" id="KAB2099209.1"/>
    </source>
</evidence>
<organism evidence="1 2">
    <name type="scientific">Alternaria gaisen</name>
    <dbReference type="NCBI Taxonomy" id="167740"/>
    <lineage>
        <taxon>Eukaryota</taxon>
        <taxon>Fungi</taxon>
        <taxon>Dikarya</taxon>
        <taxon>Ascomycota</taxon>
        <taxon>Pezizomycotina</taxon>
        <taxon>Dothideomycetes</taxon>
        <taxon>Pleosporomycetidae</taxon>
        <taxon>Pleosporales</taxon>
        <taxon>Pleosporineae</taxon>
        <taxon>Pleosporaceae</taxon>
        <taxon>Alternaria</taxon>
        <taxon>Alternaria sect. Alternaria</taxon>
    </lineage>
</organism>
<comment type="caution">
    <text evidence="1">The sequence shown here is derived from an EMBL/GenBank/DDBJ whole genome shotgun (WGS) entry which is preliminary data.</text>
</comment>
<accession>A0ACB6F458</accession>
<gene>
    <name evidence="1" type="ORF">AG0111_0g12429</name>
</gene>
<keyword evidence="2" id="KW-1185">Reference proteome</keyword>
<dbReference type="EMBL" id="PDWZ02000018">
    <property type="protein sequence ID" value="KAB2099209.1"/>
    <property type="molecule type" value="Genomic_DNA"/>
</dbReference>
<dbReference type="Proteomes" id="UP000293547">
    <property type="component" value="Unassembled WGS sequence"/>
</dbReference>
<protein>
    <submittedName>
        <fullName evidence="1">Uncharacterized protein</fullName>
    </submittedName>
</protein>
<reference evidence="1 2" key="1">
    <citation type="journal article" date="2019" name="bioRxiv">
        <title>Genomics, evolutionary history and diagnostics of the Alternaria alternata species group including apple and Asian pear pathotypes.</title>
        <authorList>
            <person name="Armitage A.D."/>
            <person name="Cockerton H.M."/>
            <person name="Sreenivasaprasad S."/>
            <person name="Woodhall J.W."/>
            <person name="Lane C.R."/>
            <person name="Harrison R.J."/>
            <person name="Clarkson J.P."/>
        </authorList>
    </citation>
    <scope>NUCLEOTIDE SEQUENCE [LARGE SCALE GENOMIC DNA]</scope>
    <source>
        <strain evidence="1 2">FERA 650</strain>
    </source>
</reference>
<sequence length="398" mass="44592">MKSLRLFTSTRAVRELPNPPYYVSECQTGGQQHRLLHQRAHTRHEMRLRKPASSTTLCTYTSQASAAVADPTITTVQARIGAVNRAQYTTQTTVSKEPVVHSLFEDKTGTWQYVVADPSTNRAVVIDPVLDYDANTQTISTQTADGLLATISENGYHIEKILETHAHADHLTAASYLQQRLSSQQGFRTPICIGKRIREVQTRFAARYRIAAVEYKNAFDHLFEDDEVFEIGQLEVKVMHLPGHTPDHIGYRIGGNVFCGDSIFHADIGTARCDFPGGSAKSLYASARKLLELPDDVKVWTGHDYPACPERCEAVPWMTVRDHKEKNKHLNDDVGEDDFLTLRKERDASLAAPKLLHPSLQINIRAGRLPQPTSGDQRLMHLPIRISGTTWQTEESIS</sequence>